<dbReference type="NCBIfam" id="NF008823">
    <property type="entry name" value="PRK11873.1"/>
    <property type="match status" value="1"/>
</dbReference>
<sequence length="264" mass="28319">MNHMNNDQIRQNVRNRYKKIALQEVNSGGCCSVSSGGCGTPKEVSAKLGYSDEELSAVPEGANLGLGCGNPLAITELKPGEVVLDLGSGAGFDCFLAAQQVGETGRVIGVDMTPEMISKARNNAAKNGYTNTEFRLGEIEHLPVADRTVDVIISNCVINLSPDKPQVFKEAYRVLKPGGRLVISDVVATAELPSEIKNNMDVLYSSCVSGAASIRELESLLQQSGFIQITIEPKDESKEFIKDWVPGANIEDYIASAVIKAMKP</sequence>
<dbReference type="PANTHER" id="PTHR43675:SF8">
    <property type="entry name" value="ARSENITE METHYLTRANSFERASE"/>
    <property type="match status" value="1"/>
</dbReference>
<comment type="catalytic activity">
    <reaction evidence="7">
        <text>arsenic triglutathione + 2 [thioredoxin]-dithiol + 2 S-adenosyl-L-methionine + H2O = dimethylarsinous acid + 2 [thioredoxin]-disulfide + 3 glutathione + 2 S-adenosyl-L-homocysteine + 2 H(+)</text>
        <dbReference type="Rhea" id="RHEA:69464"/>
        <dbReference type="Rhea" id="RHEA-COMP:10698"/>
        <dbReference type="Rhea" id="RHEA-COMP:10700"/>
        <dbReference type="ChEBI" id="CHEBI:15377"/>
        <dbReference type="ChEBI" id="CHEBI:15378"/>
        <dbReference type="ChEBI" id="CHEBI:23808"/>
        <dbReference type="ChEBI" id="CHEBI:29950"/>
        <dbReference type="ChEBI" id="CHEBI:50058"/>
        <dbReference type="ChEBI" id="CHEBI:57856"/>
        <dbReference type="ChEBI" id="CHEBI:57925"/>
        <dbReference type="ChEBI" id="CHEBI:59789"/>
        <dbReference type="ChEBI" id="CHEBI:183640"/>
        <dbReference type="EC" id="2.1.1.137"/>
    </reaction>
</comment>
<dbReference type="EC" id="2.1.1.137" evidence="4"/>
<dbReference type="RefSeq" id="WP_094245841.1">
    <property type="nucleotide sequence ID" value="NZ_CP017703.1"/>
</dbReference>
<gene>
    <name evidence="10" type="primary">arsM</name>
    <name evidence="10" type="ORF">AP3564_14385</name>
</gene>
<comment type="catalytic activity">
    <reaction evidence="6">
        <text>arsenic triglutathione + [thioredoxin]-dithiol + S-adenosyl-L-methionine + 2 H2O = methylarsonous acid + [thioredoxin]-disulfide + 3 glutathione + S-adenosyl-L-homocysteine + H(+)</text>
        <dbReference type="Rhea" id="RHEA:69460"/>
        <dbReference type="Rhea" id="RHEA-COMP:10698"/>
        <dbReference type="Rhea" id="RHEA-COMP:10700"/>
        <dbReference type="ChEBI" id="CHEBI:15377"/>
        <dbReference type="ChEBI" id="CHEBI:15378"/>
        <dbReference type="ChEBI" id="CHEBI:17826"/>
        <dbReference type="ChEBI" id="CHEBI:29950"/>
        <dbReference type="ChEBI" id="CHEBI:50058"/>
        <dbReference type="ChEBI" id="CHEBI:57856"/>
        <dbReference type="ChEBI" id="CHEBI:57925"/>
        <dbReference type="ChEBI" id="CHEBI:59789"/>
        <dbReference type="ChEBI" id="CHEBI:183640"/>
        <dbReference type="EC" id="2.1.1.137"/>
    </reaction>
</comment>
<dbReference type="AlphaFoldDB" id="A0A223E7L9"/>
<dbReference type="Proteomes" id="UP000214606">
    <property type="component" value="Chromosome"/>
</dbReference>
<reference evidence="10 11" key="1">
    <citation type="submission" date="2016-10" db="EMBL/GenBank/DDBJ databases">
        <title>The whole genome sequencing and assembly of Aeribacillus pallidus KCTC3564 strain.</title>
        <authorList>
            <person name="Lee Y.-J."/>
            <person name="Park M.-K."/>
            <person name="Yi H."/>
            <person name="Bahn Y.-S."/>
            <person name="Kim J.F."/>
            <person name="Lee D.-W."/>
        </authorList>
    </citation>
    <scope>NUCLEOTIDE SEQUENCE [LARGE SCALE GENOMIC DNA]</scope>
    <source>
        <strain evidence="10 11">KCTC3564</strain>
    </source>
</reference>
<dbReference type="CDD" id="cd02440">
    <property type="entry name" value="AdoMet_MTases"/>
    <property type="match status" value="1"/>
</dbReference>
<comment type="catalytic activity">
    <reaction evidence="8">
        <text>arsenic triglutathione + 3 [thioredoxin]-dithiol + 3 S-adenosyl-L-methionine = trimethylarsine + 3 [thioredoxin]-disulfide + 3 glutathione + 3 S-adenosyl-L-homocysteine + 3 H(+)</text>
        <dbReference type="Rhea" id="RHEA:69432"/>
        <dbReference type="Rhea" id="RHEA-COMP:10698"/>
        <dbReference type="Rhea" id="RHEA-COMP:10700"/>
        <dbReference type="ChEBI" id="CHEBI:15378"/>
        <dbReference type="ChEBI" id="CHEBI:27130"/>
        <dbReference type="ChEBI" id="CHEBI:29950"/>
        <dbReference type="ChEBI" id="CHEBI:50058"/>
        <dbReference type="ChEBI" id="CHEBI:57856"/>
        <dbReference type="ChEBI" id="CHEBI:57925"/>
        <dbReference type="ChEBI" id="CHEBI:59789"/>
        <dbReference type="ChEBI" id="CHEBI:183640"/>
        <dbReference type="EC" id="2.1.1.137"/>
    </reaction>
</comment>
<name>A0A223E7L9_9BACI</name>
<dbReference type="EMBL" id="CP017703">
    <property type="protein sequence ID" value="ASS91246.1"/>
    <property type="molecule type" value="Genomic_DNA"/>
</dbReference>
<keyword evidence="1 10" id="KW-0808">Transferase</keyword>
<keyword evidence="10" id="KW-0489">Methyltransferase</keyword>
<evidence type="ECO:0000256" key="1">
    <source>
        <dbReference type="ARBA" id="ARBA00022679"/>
    </source>
</evidence>
<evidence type="ECO:0000313" key="10">
    <source>
        <dbReference type="EMBL" id="ASS91246.1"/>
    </source>
</evidence>
<evidence type="ECO:0000256" key="6">
    <source>
        <dbReference type="ARBA" id="ARBA00047941"/>
    </source>
</evidence>
<evidence type="ECO:0000256" key="7">
    <source>
        <dbReference type="ARBA" id="ARBA00047943"/>
    </source>
</evidence>
<dbReference type="SUPFAM" id="SSF53335">
    <property type="entry name" value="S-adenosyl-L-methionine-dependent methyltransferases"/>
    <property type="match status" value="1"/>
</dbReference>
<evidence type="ECO:0000256" key="3">
    <source>
        <dbReference type="ARBA" id="ARBA00034487"/>
    </source>
</evidence>
<evidence type="ECO:0000259" key="9">
    <source>
        <dbReference type="Pfam" id="PF13847"/>
    </source>
</evidence>
<keyword evidence="2" id="KW-0949">S-adenosyl-L-methionine</keyword>
<evidence type="ECO:0000256" key="8">
    <source>
        <dbReference type="ARBA" id="ARBA00048428"/>
    </source>
</evidence>
<dbReference type="GO" id="GO:0032259">
    <property type="term" value="P:methylation"/>
    <property type="evidence" value="ECO:0007669"/>
    <property type="project" value="UniProtKB-KW"/>
</dbReference>
<evidence type="ECO:0000256" key="5">
    <source>
        <dbReference type="ARBA" id="ARBA00034545"/>
    </source>
</evidence>
<evidence type="ECO:0000313" key="11">
    <source>
        <dbReference type="Proteomes" id="UP000214606"/>
    </source>
</evidence>
<evidence type="ECO:0000256" key="4">
    <source>
        <dbReference type="ARBA" id="ARBA00034521"/>
    </source>
</evidence>
<dbReference type="Pfam" id="PF13847">
    <property type="entry name" value="Methyltransf_31"/>
    <property type="match status" value="1"/>
</dbReference>
<dbReference type="InterPro" id="IPR029063">
    <property type="entry name" value="SAM-dependent_MTases_sf"/>
</dbReference>
<dbReference type="KEGG" id="apak:AP3564_14385"/>
<organism evidence="10 11">
    <name type="scientific">Aeribacillus pallidus</name>
    <dbReference type="NCBI Taxonomy" id="33936"/>
    <lineage>
        <taxon>Bacteria</taxon>
        <taxon>Bacillati</taxon>
        <taxon>Bacillota</taxon>
        <taxon>Bacilli</taxon>
        <taxon>Bacillales</taxon>
        <taxon>Bacillaceae</taxon>
        <taxon>Aeribacillus</taxon>
    </lineage>
</organism>
<protein>
    <recommendedName>
        <fullName evidence="5">Arsenite methyltransferase</fullName>
        <ecNumber evidence="4">2.1.1.137</ecNumber>
    </recommendedName>
</protein>
<proteinExistence type="inferred from homology"/>
<dbReference type="InterPro" id="IPR026669">
    <property type="entry name" value="Arsenite_MeTrfase-like"/>
</dbReference>
<accession>A0A223E7L9</accession>
<dbReference type="GO" id="GO:0030791">
    <property type="term" value="F:arsenite methyltransferase activity"/>
    <property type="evidence" value="ECO:0007669"/>
    <property type="project" value="UniProtKB-EC"/>
</dbReference>
<dbReference type="Gene3D" id="3.40.50.150">
    <property type="entry name" value="Vaccinia Virus protein VP39"/>
    <property type="match status" value="1"/>
</dbReference>
<evidence type="ECO:0000256" key="2">
    <source>
        <dbReference type="ARBA" id="ARBA00022691"/>
    </source>
</evidence>
<comment type="similarity">
    <text evidence="3">Belongs to the methyltransferase superfamily. Arsenite methyltransferase family.</text>
</comment>
<dbReference type="PANTHER" id="PTHR43675">
    <property type="entry name" value="ARSENITE METHYLTRANSFERASE"/>
    <property type="match status" value="1"/>
</dbReference>
<dbReference type="InterPro" id="IPR025714">
    <property type="entry name" value="Methyltranfer_dom"/>
</dbReference>
<feature type="domain" description="Methyltransferase" evidence="9">
    <location>
        <begin position="78"/>
        <end position="224"/>
    </location>
</feature>